<sequence>MQDESLSGSHPDTSAASQPPTAAVEQRPEEPGPPLEPVSNSYLIWMMAANFGVAMAYVLPLAYTLTLRIDELAPGREEVLGYITGTAQVVFLIASPLIGVWSDRTRSRFGRRRPFLIGGSILGLLALAGISVAPSLLLIGVGWVFAMLGWATASQAIITVQADRIPEEQRGKVSGLTGVTGQVGPIIGVGIASAVSNSFLVFVIPGVLGIVLAVVFAVRGSEPDSRPLAPTGPVSVKEILASYVFNPRRYPDFGWNWLGRFVFFMGLYFNTTFSTFFYAQRLDLPVKEVAGAVAVVGAVGVVAAILGAVGGGFLSDKLGRRRLFTLIGALLFVCGAVVEAFAYSFPMLFVGSVLMQLAIAAFAAVDSAIAMAVLPNRTEAGRYMAVVAFSQKIPSALAPLIAPFIITFGTVGDVKNYTALYLTGALFALVGGLLIFTRVRSVR</sequence>
<evidence type="ECO:0000256" key="4">
    <source>
        <dbReference type="ARBA" id="ARBA00023136"/>
    </source>
</evidence>
<feature type="transmembrane region" description="Helical" evidence="6">
    <location>
        <begin position="349"/>
        <end position="374"/>
    </location>
</feature>
<feature type="transmembrane region" description="Helical" evidence="6">
    <location>
        <begin position="199"/>
        <end position="218"/>
    </location>
</feature>
<feature type="transmembrane region" description="Helical" evidence="6">
    <location>
        <begin position="173"/>
        <end position="193"/>
    </location>
</feature>
<dbReference type="InterPro" id="IPR005829">
    <property type="entry name" value="Sugar_transporter_CS"/>
</dbReference>
<feature type="transmembrane region" description="Helical" evidence="6">
    <location>
        <begin position="257"/>
        <end position="279"/>
    </location>
</feature>
<evidence type="ECO:0000313" key="9">
    <source>
        <dbReference type="Proteomes" id="UP000637788"/>
    </source>
</evidence>
<evidence type="ECO:0000256" key="6">
    <source>
        <dbReference type="SAM" id="Phobius"/>
    </source>
</evidence>
<dbReference type="Gene3D" id="1.20.1250.20">
    <property type="entry name" value="MFS general substrate transporter like domains"/>
    <property type="match status" value="2"/>
</dbReference>
<dbReference type="AlphaFoldDB" id="A0A917QNZ1"/>
<dbReference type="InterPro" id="IPR011701">
    <property type="entry name" value="MFS"/>
</dbReference>
<feature type="region of interest" description="Disordered" evidence="5">
    <location>
        <begin position="1"/>
        <end position="34"/>
    </location>
</feature>
<keyword evidence="4 6" id="KW-0472">Membrane</keyword>
<dbReference type="RefSeq" id="WP_246567509.1">
    <property type="nucleotide sequence ID" value="NZ_BMPQ01000004.1"/>
</dbReference>
<keyword evidence="9" id="KW-1185">Reference proteome</keyword>
<dbReference type="PANTHER" id="PTHR23528:SF1">
    <property type="entry name" value="MAJOR FACILITATOR SUPERFAMILY (MFS) PROFILE DOMAIN-CONTAINING PROTEIN"/>
    <property type="match status" value="1"/>
</dbReference>
<dbReference type="Proteomes" id="UP000637788">
    <property type="component" value="Unassembled WGS sequence"/>
</dbReference>
<accession>A0A917QNZ1</accession>
<feature type="transmembrane region" description="Helical" evidence="6">
    <location>
        <begin position="42"/>
        <end position="59"/>
    </location>
</feature>
<evidence type="ECO:0000256" key="5">
    <source>
        <dbReference type="SAM" id="MobiDB-lite"/>
    </source>
</evidence>
<organism evidence="8 9">
    <name type="scientific">Streptomyces flaveus</name>
    <dbReference type="NCBI Taxonomy" id="66370"/>
    <lineage>
        <taxon>Bacteria</taxon>
        <taxon>Bacillati</taxon>
        <taxon>Actinomycetota</taxon>
        <taxon>Actinomycetes</taxon>
        <taxon>Kitasatosporales</taxon>
        <taxon>Streptomycetaceae</taxon>
        <taxon>Streptomyces</taxon>
        <taxon>Streptomyces aurantiacus group</taxon>
    </lineage>
</organism>
<dbReference type="Pfam" id="PF07690">
    <property type="entry name" value="MFS_1"/>
    <property type="match status" value="1"/>
</dbReference>
<feature type="transmembrane region" description="Helical" evidence="6">
    <location>
        <begin position="323"/>
        <end position="343"/>
    </location>
</feature>
<comment type="subcellular location">
    <subcellularLocation>
        <location evidence="1">Cell membrane</location>
        <topology evidence="1">Multi-pass membrane protein</topology>
    </subcellularLocation>
</comment>
<evidence type="ECO:0000259" key="7">
    <source>
        <dbReference type="PROSITE" id="PS50850"/>
    </source>
</evidence>
<reference evidence="8" key="1">
    <citation type="journal article" date="2014" name="Int. J. Syst. Evol. Microbiol.">
        <title>Complete genome sequence of Corynebacterium casei LMG S-19264T (=DSM 44701T), isolated from a smear-ripened cheese.</title>
        <authorList>
            <consortium name="US DOE Joint Genome Institute (JGI-PGF)"/>
            <person name="Walter F."/>
            <person name="Albersmeier A."/>
            <person name="Kalinowski J."/>
            <person name="Ruckert C."/>
        </authorList>
    </citation>
    <scope>NUCLEOTIDE SEQUENCE</scope>
    <source>
        <strain evidence="8">JCM 3035</strain>
    </source>
</reference>
<keyword evidence="2 6" id="KW-0812">Transmembrane</keyword>
<dbReference type="PANTHER" id="PTHR23528">
    <property type="match status" value="1"/>
</dbReference>
<comment type="caution">
    <text evidence="8">The sequence shown here is derived from an EMBL/GenBank/DDBJ whole genome shotgun (WGS) entry which is preliminary data.</text>
</comment>
<protein>
    <submittedName>
        <fullName evidence="8">MFS transporter</fullName>
    </submittedName>
</protein>
<feature type="transmembrane region" description="Helical" evidence="6">
    <location>
        <begin position="139"/>
        <end position="161"/>
    </location>
</feature>
<dbReference type="PROSITE" id="PS00216">
    <property type="entry name" value="SUGAR_TRANSPORT_1"/>
    <property type="match status" value="1"/>
</dbReference>
<evidence type="ECO:0000256" key="3">
    <source>
        <dbReference type="ARBA" id="ARBA00022989"/>
    </source>
</evidence>
<feature type="compositionally biased region" description="Polar residues" evidence="5">
    <location>
        <begin position="1"/>
        <end position="20"/>
    </location>
</feature>
<feature type="transmembrane region" description="Helical" evidence="6">
    <location>
        <begin position="395"/>
        <end position="412"/>
    </location>
</feature>
<dbReference type="GO" id="GO:0005886">
    <property type="term" value="C:plasma membrane"/>
    <property type="evidence" value="ECO:0007669"/>
    <property type="project" value="UniProtKB-SubCell"/>
</dbReference>
<gene>
    <name evidence="8" type="ORF">GCM10010094_19950</name>
</gene>
<feature type="domain" description="Major facilitator superfamily (MFS) profile" evidence="7">
    <location>
        <begin position="42"/>
        <end position="443"/>
    </location>
</feature>
<evidence type="ECO:0000313" key="8">
    <source>
        <dbReference type="EMBL" id="GGK59606.1"/>
    </source>
</evidence>
<name>A0A917QNZ1_9ACTN</name>
<dbReference type="EMBL" id="BMPQ01000004">
    <property type="protein sequence ID" value="GGK59606.1"/>
    <property type="molecule type" value="Genomic_DNA"/>
</dbReference>
<feature type="transmembrane region" description="Helical" evidence="6">
    <location>
        <begin position="79"/>
        <end position="102"/>
    </location>
</feature>
<feature type="transmembrane region" description="Helical" evidence="6">
    <location>
        <begin position="418"/>
        <end position="437"/>
    </location>
</feature>
<feature type="transmembrane region" description="Helical" evidence="6">
    <location>
        <begin position="291"/>
        <end position="314"/>
    </location>
</feature>
<keyword evidence="3 6" id="KW-1133">Transmembrane helix</keyword>
<dbReference type="PROSITE" id="PS50850">
    <property type="entry name" value="MFS"/>
    <property type="match status" value="1"/>
</dbReference>
<evidence type="ECO:0000256" key="2">
    <source>
        <dbReference type="ARBA" id="ARBA00022692"/>
    </source>
</evidence>
<dbReference type="SUPFAM" id="SSF103473">
    <property type="entry name" value="MFS general substrate transporter"/>
    <property type="match status" value="1"/>
</dbReference>
<dbReference type="GO" id="GO:0022857">
    <property type="term" value="F:transmembrane transporter activity"/>
    <property type="evidence" value="ECO:0007669"/>
    <property type="project" value="InterPro"/>
</dbReference>
<proteinExistence type="predicted"/>
<reference evidence="8" key="2">
    <citation type="submission" date="2020-09" db="EMBL/GenBank/DDBJ databases">
        <authorList>
            <person name="Sun Q."/>
            <person name="Ohkuma M."/>
        </authorList>
    </citation>
    <scope>NUCLEOTIDE SEQUENCE</scope>
    <source>
        <strain evidence="8">JCM 3035</strain>
    </source>
</reference>
<evidence type="ECO:0000256" key="1">
    <source>
        <dbReference type="ARBA" id="ARBA00004651"/>
    </source>
</evidence>
<dbReference type="InterPro" id="IPR020846">
    <property type="entry name" value="MFS_dom"/>
</dbReference>
<feature type="transmembrane region" description="Helical" evidence="6">
    <location>
        <begin position="114"/>
        <end position="133"/>
    </location>
</feature>
<dbReference type="InterPro" id="IPR036259">
    <property type="entry name" value="MFS_trans_sf"/>
</dbReference>